<reference evidence="2 3" key="1">
    <citation type="submission" date="2011-09" db="EMBL/GenBank/DDBJ databases">
        <authorList>
            <person name="Weinstock G."/>
            <person name="Sodergren E."/>
            <person name="Clifton S."/>
            <person name="Fulton L."/>
            <person name="Fulton B."/>
            <person name="Courtney L."/>
            <person name="Fronick C."/>
            <person name="Harrison M."/>
            <person name="Strong C."/>
            <person name="Farmer C."/>
            <person name="Delahaunty K."/>
            <person name="Markovic C."/>
            <person name="Hall O."/>
            <person name="Minx P."/>
            <person name="Tomlinson C."/>
            <person name="Mitreva M."/>
            <person name="Hou S."/>
            <person name="Chen J."/>
            <person name="Wollam A."/>
            <person name="Pepin K.H."/>
            <person name="Johnson M."/>
            <person name="Bhonagiri V."/>
            <person name="Zhang X."/>
            <person name="Suruliraj S."/>
            <person name="Warren W."/>
            <person name="Chinwalla A."/>
            <person name="Mardis E.R."/>
            <person name="Wilson R.K."/>
        </authorList>
    </citation>
    <scope>NUCLEOTIDE SEQUENCE [LARGE SCALE GENOMIC DNA]</scope>
    <source>
        <strain evidence="2 3">F0435</strain>
    </source>
</reference>
<evidence type="ECO:0000256" key="1">
    <source>
        <dbReference type="SAM" id="MobiDB-lite"/>
    </source>
</evidence>
<dbReference type="Proteomes" id="UP000005025">
    <property type="component" value="Unassembled WGS sequence"/>
</dbReference>
<evidence type="ECO:0000313" key="2">
    <source>
        <dbReference type="EMBL" id="EHO52802.1"/>
    </source>
</evidence>
<sequence length="43" mass="4933">MRTAAQSRDLRVSTSNKNPKTGDFPLEETYTPIPNRFAPLTYF</sequence>
<dbReference type="EMBL" id="AGRJ01000088">
    <property type="protein sequence ID" value="EHO52802.1"/>
    <property type="molecule type" value="Genomic_DNA"/>
</dbReference>
<gene>
    <name evidence="2" type="ORF">HMPREF9104_00838</name>
</gene>
<comment type="caution">
    <text evidence="2">The sequence shown here is derived from an EMBL/GenBank/DDBJ whole genome shotgun (WGS) entry which is preliminary data.</text>
</comment>
<evidence type="ECO:0000313" key="3">
    <source>
        <dbReference type="Proteomes" id="UP000005025"/>
    </source>
</evidence>
<dbReference type="AlphaFoldDB" id="H1LE12"/>
<feature type="region of interest" description="Disordered" evidence="1">
    <location>
        <begin position="1"/>
        <end position="30"/>
    </location>
</feature>
<dbReference type="HOGENOM" id="CLU_213838_0_0_9"/>
<protein>
    <submittedName>
        <fullName evidence="2">Uncharacterized protein</fullName>
    </submittedName>
</protein>
<name>H1LE12_9LACO</name>
<proteinExistence type="predicted"/>
<feature type="compositionally biased region" description="Polar residues" evidence="1">
    <location>
        <begin position="1"/>
        <end position="19"/>
    </location>
</feature>
<organism evidence="2 3">
    <name type="scientific">Lentilactobacillus kisonensis F0435</name>
    <dbReference type="NCBI Taxonomy" id="797516"/>
    <lineage>
        <taxon>Bacteria</taxon>
        <taxon>Bacillati</taxon>
        <taxon>Bacillota</taxon>
        <taxon>Bacilli</taxon>
        <taxon>Lactobacillales</taxon>
        <taxon>Lactobacillaceae</taxon>
        <taxon>Lentilactobacillus</taxon>
    </lineage>
</organism>
<accession>H1LE12</accession>